<dbReference type="Pfam" id="PF13445">
    <property type="entry name" value="zf-RING_UBOX"/>
    <property type="match status" value="1"/>
</dbReference>
<evidence type="ECO:0000256" key="1">
    <source>
        <dbReference type="ARBA" id="ARBA00004245"/>
    </source>
</evidence>
<dbReference type="PANTHER" id="PTHR24099:SF18">
    <property type="entry name" value="E3 UBIQUITIN-PROTEIN LIGASE TRIM36"/>
    <property type="match status" value="1"/>
</dbReference>
<dbReference type="GO" id="GO:0007051">
    <property type="term" value="P:spindle organization"/>
    <property type="evidence" value="ECO:0007669"/>
    <property type="project" value="TreeGrafter"/>
</dbReference>
<dbReference type="Pfam" id="PF00643">
    <property type="entry name" value="zf-B_box"/>
    <property type="match status" value="1"/>
</dbReference>
<dbReference type="InterPro" id="IPR047065">
    <property type="entry name" value="TRIM36_Bbox2_Zfn"/>
</dbReference>
<dbReference type="GeneTree" id="ENSGT00940000158373"/>
<dbReference type="Proteomes" id="UP000694389">
    <property type="component" value="Unassembled WGS sequence"/>
</dbReference>
<evidence type="ECO:0000256" key="4">
    <source>
        <dbReference type="ARBA" id="ARBA00022679"/>
    </source>
</evidence>
<dbReference type="CDD" id="cd00063">
    <property type="entry name" value="FN3"/>
    <property type="match status" value="1"/>
</dbReference>
<feature type="domain" description="B box-type" evidence="16">
    <location>
        <begin position="212"/>
        <end position="254"/>
    </location>
</feature>
<dbReference type="InterPro" id="IPR035727">
    <property type="entry name" value="SPRY/PRY_TRIM36"/>
</dbReference>
<dbReference type="PROSITE" id="PS51262">
    <property type="entry name" value="COS"/>
    <property type="match status" value="1"/>
</dbReference>
<dbReference type="InterPro" id="IPR001870">
    <property type="entry name" value="B30.2/SPRY"/>
</dbReference>
<dbReference type="InterPro" id="IPR043136">
    <property type="entry name" value="B30.2/SPRY_sf"/>
</dbReference>
<dbReference type="InterPro" id="IPR017907">
    <property type="entry name" value="Znf_RING_CS"/>
</dbReference>
<evidence type="ECO:0000256" key="11">
    <source>
        <dbReference type="ARBA" id="ARBA00023054"/>
    </source>
</evidence>
<keyword evidence="5" id="KW-0493">Microtubule</keyword>
<protein>
    <submittedName>
        <fullName evidence="20">Tripartite motif containing 36</fullName>
    </submittedName>
</protein>
<dbReference type="Gene3D" id="3.30.40.10">
    <property type="entry name" value="Zinc/RING finger domain, C3HC4 (zinc finger)"/>
    <property type="match status" value="1"/>
</dbReference>
<name>A0A8C4HS91_DICLA</name>
<proteinExistence type="inferred from homology"/>
<evidence type="ECO:0000256" key="10">
    <source>
        <dbReference type="ARBA" id="ARBA00022833"/>
    </source>
</evidence>
<dbReference type="InterPro" id="IPR013783">
    <property type="entry name" value="Ig-like_fold"/>
</dbReference>
<evidence type="ECO:0000259" key="17">
    <source>
        <dbReference type="PROSITE" id="PS50188"/>
    </source>
</evidence>
<keyword evidence="8 13" id="KW-0863">Zinc-finger</keyword>
<dbReference type="AlphaFoldDB" id="A0A8C4HS91"/>
<accession>A0A8C4HS91</accession>
<evidence type="ECO:0000313" key="20">
    <source>
        <dbReference type="Ensembl" id="ENSDLAP00005047111.2"/>
    </source>
</evidence>
<evidence type="ECO:0000256" key="9">
    <source>
        <dbReference type="ARBA" id="ARBA00022786"/>
    </source>
</evidence>
<evidence type="ECO:0000256" key="2">
    <source>
        <dbReference type="ARBA" id="ARBA00008518"/>
    </source>
</evidence>
<dbReference type="Gene3D" id="4.10.830.40">
    <property type="match status" value="1"/>
</dbReference>
<dbReference type="InterPro" id="IPR040859">
    <property type="entry name" value="Midline-1_COS"/>
</dbReference>
<dbReference type="InterPro" id="IPR027370">
    <property type="entry name" value="Znf-RING_euk"/>
</dbReference>
<keyword evidence="3" id="KW-0963">Cytoplasm</keyword>
<dbReference type="SMART" id="SM00184">
    <property type="entry name" value="RING"/>
    <property type="match status" value="2"/>
</dbReference>
<dbReference type="CDD" id="cd12894">
    <property type="entry name" value="SPRY_PRY_TRIM36"/>
    <property type="match status" value="1"/>
</dbReference>
<dbReference type="GO" id="GO:0004842">
    <property type="term" value="F:ubiquitin-protein transferase activity"/>
    <property type="evidence" value="ECO:0007669"/>
    <property type="project" value="TreeGrafter"/>
</dbReference>
<feature type="domain" description="COS" evidence="19">
    <location>
        <begin position="361"/>
        <end position="418"/>
    </location>
</feature>
<keyword evidence="6" id="KW-0479">Metal-binding</keyword>
<dbReference type="PROSITE" id="PS00518">
    <property type="entry name" value="ZF_RING_1"/>
    <property type="match status" value="1"/>
</dbReference>
<dbReference type="FunFam" id="4.10.830.40:FF:000001">
    <property type="entry name" value="E3 ubiquitin-protein ligase TRIM9 isoform X1"/>
    <property type="match status" value="1"/>
</dbReference>
<dbReference type="CDD" id="cd16756">
    <property type="entry name" value="RING-HC_TRIM36_C-I"/>
    <property type="match status" value="1"/>
</dbReference>
<dbReference type="SUPFAM" id="SSF57850">
    <property type="entry name" value="RING/U-box"/>
    <property type="match status" value="1"/>
</dbReference>
<dbReference type="PANTHER" id="PTHR24099">
    <property type="entry name" value="E3 UBIQUITIN-PROTEIN LIGASE TRIM36-RELATED"/>
    <property type="match status" value="1"/>
</dbReference>
<keyword evidence="11" id="KW-0175">Coiled coil</keyword>
<dbReference type="GO" id="GO:0008270">
    <property type="term" value="F:zinc ion binding"/>
    <property type="evidence" value="ECO:0007669"/>
    <property type="project" value="UniProtKB-KW"/>
</dbReference>
<keyword evidence="10" id="KW-0862">Zinc</keyword>
<feature type="domain" description="Fibronectin type-III" evidence="18">
    <location>
        <begin position="403"/>
        <end position="498"/>
    </location>
</feature>
<sequence>MTEFASIVERIERGEVPIKNIERELICPICKELFTHPLILPCQHSVCHKCVRELLMLNHEDSFDAGSECSMPGSPRSRVPSPSMERLDRLVRSGGSRGSISSPGWRRGSVTPRVTTIPCPGCQHDIDLGERGISMLFRNFTLESIVERYRQAARAAVAIMCNICKPPQQQEATKSCMDCKASYCNECFKLHHPWGTPKAQHEYVGPTTNFRPKVLMCPEHEMEKVNMYCEVCRRPVCHLCKLGGSHANHKVTTMSSAYKILKEKLAKSIHYLISKEDQVRTQITGLDLLISQTEENGQLAERQANEHFERLFETLQERKSEMLRSIEQSRNRRLDHLRAQVEEYQGMLENSGLVGYAQEVLKETDQSCFVQTAKQLHTRIQKATESLRTFHPSADPCFDEFVLDTSREETLLKEMCFGGVPDPPLIDLSSSKVYNEASICWRKAAGIGVWRATDRVYGPSAVVCDLDPNSLYAFRVRSCRNSMFSPYSPEVTFHTPPAPSFGFLFSDKCGFSTERLILNKRRDTVENVAGMAFLLAADRVQTGSYIGLDYIIGDTGISQGRHYWAFKVEPYSYMVKVGVASDSKLLEWFHNPRDTSSPRYDHDSGHDSGSEDTCYELSQPFTLLTLGMGKLFIPKTSSSSSVSTANAPPGDPGNRVLPLPQRLGICLDYDACRVYFYDADTMRCLYERQVDCSGTMYPAFGLMGSGKVQLEEFITAKRLTF</sequence>
<evidence type="ECO:0000256" key="6">
    <source>
        <dbReference type="ARBA" id="ARBA00022723"/>
    </source>
</evidence>
<dbReference type="PROSITE" id="PS50089">
    <property type="entry name" value="ZF_RING_2"/>
    <property type="match status" value="1"/>
</dbReference>
<keyword evidence="9" id="KW-0833">Ubl conjugation pathway</keyword>
<evidence type="ECO:0000259" key="16">
    <source>
        <dbReference type="PROSITE" id="PS50119"/>
    </source>
</evidence>
<evidence type="ECO:0000256" key="7">
    <source>
        <dbReference type="ARBA" id="ARBA00022737"/>
    </source>
</evidence>
<keyword evidence="12" id="KW-0206">Cytoskeleton</keyword>
<feature type="domain" description="RING-type" evidence="15">
    <location>
        <begin position="27"/>
        <end position="69"/>
    </location>
</feature>
<feature type="compositionally biased region" description="Low complexity" evidence="14">
    <location>
        <begin position="92"/>
        <end position="109"/>
    </location>
</feature>
<feature type="region of interest" description="Disordered" evidence="14">
    <location>
        <begin position="636"/>
        <end position="655"/>
    </location>
</feature>
<evidence type="ECO:0000256" key="5">
    <source>
        <dbReference type="ARBA" id="ARBA00022701"/>
    </source>
</evidence>
<feature type="domain" description="B30.2/SPRY" evidence="17">
    <location>
        <begin position="483"/>
        <end position="718"/>
    </location>
</feature>
<dbReference type="PROSITE" id="PS50188">
    <property type="entry name" value="B302_SPRY"/>
    <property type="match status" value="1"/>
</dbReference>
<organism evidence="20 21">
    <name type="scientific">Dicentrarchus labrax</name>
    <name type="common">European seabass</name>
    <name type="synonym">Morone labrax</name>
    <dbReference type="NCBI Taxonomy" id="13489"/>
    <lineage>
        <taxon>Eukaryota</taxon>
        <taxon>Metazoa</taxon>
        <taxon>Chordata</taxon>
        <taxon>Craniata</taxon>
        <taxon>Vertebrata</taxon>
        <taxon>Euteleostomi</taxon>
        <taxon>Actinopterygii</taxon>
        <taxon>Neopterygii</taxon>
        <taxon>Teleostei</taxon>
        <taxon>Neoteleostei</taxon>
        <taxon>Acanthomorphata</taxon>
        <taxon>Eupercaria</taxon>
        <taxon>Moronidae</taxon>
        <taxon>Dicentrarchus</taxon>
    </lineage>
</organism>
<dbReference type="InterPro" id="IPR003961">
    <property type="entry name" value="FN3_dom"/>
</dbReference>
<dbReference type="Gene3D" id="2.60.40.10">
    <property type="entry name" value="Immunoglobulins"/>
    <property type="match status" value="1"/>
</dbReference>
<dbReference type="CDD" id="cd19778">
    <property type="entry name" value="Bbox2_TRIM36_C-I"/>
    <property type="match status" value="1"/>
</dbReference>
<feature type="compositionally biased region" description="Low complexity" evidence="14">
    <location>
        <begin position="70"/>
        <end position="84"/>
    </location>
</feature>
<evidence type="ECO:0000259" key="19">
    <source>
        <dbReference type="PROSITE" id="PS51262"/>
    </source>
</evidence>
<dbReference type="SUPFAM" id="SSF57845">
    <property type="entry name" value="B-box zinc-binding domain"/>
    <property type="match status" value="1"/>
</dbReference>
<dbReference type="PROSITE" id="PS50119">
    <property type="entry name" value="ZF_BBOX"/>
    <property type="match status" value="1"/>
</dbReference>
<dbReference type="InterPro" id="IPR013320">
    <property type="entry name" value="ConA-like_dom_sf"/>
</dbReference>
<feature type="region of interest" description="Disordered" evidence="14">
    <location>
        <begin position="65"/>
        <end position="84"/>
    </location>
</feature>
<gene>
    <name evidence="20" type="primary">trim36</name>
</gene>
<keyword evidence="7" id="KW-0677">Repeat</keyword>
<dbReference type="InterPro" id="IPR001841">
    <property type="entry name" value="Znf_RING"/>
</dbReference>
<evidence type="ECO:0000256" key="13">
    <source>
        <dbReference type="PROSITE-ProRule" id="PRU00024"/>
    </source>
</evidence>
<dbReference type="Gene3D" id="3.30.160.60">
    <property type="entry name" value="Classic Zinc Finger"/>
    <property type="match status" value="1"/>
</dbReference>
<dbReference type="PROSITE" id="PS50853">
    <property type="entry name" value="FN3"/>
    <property type="match status" value="1"/>
</dbReference>
<keyword evidence="4" id="KW-0808">Transferase</keyword>
<evidence type="ECO:0000313" key="21">
    <source>
        <dbReference type="Proteomes" id="UP000694389"/>
    </source>
</evidence>
<dbReference type="SUPFAM" id="SSF49265">
    <property type="entry name" value="Fibronectin type III"/>
    <property type="match status" value="1"/>
</dbReference>
<dbReference type="InterPro" id="IPR003649">
    <property type="entry name" value="Bbox_C"/>
</dbReference>
<dbReference type="Pfam" id="PF22586">
    <property type="entry name" value="ANCHR-like_BBOX"/>
    <property type="match status" value="1"/>
</dbReference>
<evidence type="ECO:0000259" key="18">
    <source>
        <dbReference type="PROSITE" id="PS50853"/>
    </source>
</evidence>
<dbReference type="InterPro" id="IPR027726">
    <property type="entry name" value="Trim36_HC-RING"/>
</dbReference>
<dbReference type="SMART" id="SM00502">
    <property type="entry name" value="BBC"/>
    <property type="match status" value="1"/>
</dbReference>
<comment type="similarity">
    <text evidence="2">Belongs to the TRIM/RBCC family.</text>
</comment>
<evidence type="ECO:0000256" key="14">
    <source>
        <dbReference type="SAM" id="MobiDB-lite"/>
    </source>
</evidence>
<evidence type="ECO:0000256" key="3">
    <source>
        <dbReference type="ARBA" id="ARBA00022490"/>
    </source>
</evidence>
<dbReference type="InterPro" id="IPR017903">
    <property type="entry name" value="COS_domain"/>
</dbReference>
<dbReference type="GO" id="GO:0005874">
    <property type="term" value="C:microtubule"/>
    <property type="evidence" value="ECO:0007669"/>
    <property type="project" value="UniProtKB-KW"/>
</dbReference>
<dbReference type="SMART" id="SM00336">
    <property type="entry name" value="BBOX"/>
    <property type="match status" value="2"/>
</dbReference>
<dbReference type="InterPro" id="IPR050617">
    <property type="entry name" value="E3_ligase_FN3/SPRY"/>
</dbReference>
<comment type="subcellular location">
    <subcellularLocation>
        <location evidence="1">Cytoplasm</location>
        <location evidence="1">Cytoskeleton</location>
    </subcellularLocation>
</comment>
<feature type="region of interest" description="Disordered" evidence="14">
    <location>
        <begin position="90"/>
        <end position="109"/>
    </location>
</feature>
<dbReference type="SUPFAM" id="SSF49899">
    <property type="entry name" value="Concanavalin A-like lectins/glucanases"/>
    <property type="match status" value="1"/>
</dbReference>
<reference evidence="20" key="1">
    <citation type="submission" date="2025-08" db="UniProtKB">
        <authorList>
            <consortium name="Ensembl"/>
        </authorList>
    </citation>
    <scope>IDENTIFICATION</scope>
</reference>
<dbReference type="InterPro" id="IPR000315">
    <property type="entry name" value="Znf_B-box"/>
</dbReference>
<evidence type="ECO:0000256" key="12">
    <source>
        <dbReference type="ARBA" id="ARBA00023212"/>
    </source>
</evidence>
<dbReference type="Gene3D" id="2.60.120.920">
    <property type="match status" value="1"/>
</dbReference>
<evidence type="ECO:0000259" key="15">
    <source>
        <dbReference type="PROSITE" id="PS50089"/>
    </source>
</evidence>
<dbReference type="Ensembl" id="ENSDLAT00005050249.2">
    <property type="protein sequence ID" value="ENSDLAP00005047111.2"/>
    <property type="gene ID" value="ENSDLAG00005020766.2"/>
</dbReference>
<dbReference type="InterPro" id="IPR036116">
    <property type="entry name" value="FN3_sf"/>
</dbReference>
<dbReference type="InterPro" id="IPR013083">
    <property type="entry name" value="Znf_RING/FYVE/PHD"/>
</dbReference>
<dbReference type="GO" id="GO:0001669">
    <property type="term" value="C:acrosomal vesicle"/>
    <property type="evidence" value="ECO:0007669"/>
    <property type="project" value="TreeGrafter"/>
</dbReference>
<keyword evidence="21" id="KW-1185">Reference proteome</keyword>
<evidence type="ECO:0000256" key="8">
    <source>
        <dbReference type="ARBA" id="ARBA00022771"/>
    </source>
</evidence>
<dbReference type="Gene3D" id="1.20.5.170">
    <property type="match status" value="1"/>
</dbReference>
<reference evidence="20" key="2">
    <citation type="submission" date="2025-09" db="UniProtKB">
        <authorList>
            <consortium name="Ensembl"/>
        </authorList>
    </citation>
    <scope>IDENTIFICATION</scope>
</reference>
<dbReference type="Pfam" id="PF18568">
    <property type="entry name" value="COS"/>
    <property type="match status" value="1"/>
</dbReference>
<dbReference type="GO" id="GO:0007340">
    <property type="term" value="P:acrosome reaction"/>
    <property type="evidence" value="ECO:0007669"/>
    <property type="project" value="TreeGrafter"/>
</dbReference>